<dbReference type="InterPro" id="IPR042104">
    <property type="entry name" value="PKS_dehydratase_sf"/>
</dbReference>
<dbReference type="InterPro" id="IPR020806">
    <property type="entry name" value="PKS_PP-bd"/>
</dbReference>
<dbReference type="Pfam" id="PF00550">
    <property type="entry name" value="PP-binding"/>
    <property type="match status" value="2"/>
</dbReference>
<feature type="domain" description="PKS/mFAS DH" evidence="8">
    <location>
        <begin position="2171"/>
        <end position="2475"/>
    </location>
</feature>
<dbReference type="Pfam" id="PF00698">
    <property type="entry name" value="Acyl_transf_1"/>
    <property type="match status" value="2"/>
</dbReference>
<dbReference type="Pfam" id="PF08659">
    <property type="entry name" value="KR"/>
    <property type="match status" value="1"/>
</dbReference>
<dbReference type="SMART" id="SM00826">
    <property type="entry name" value="PKS_DH"/>
    <property type="match status" value="2"/>
</dbReference>
<dbReference type="PANTHER" id="PTHR43775:SF51">
    <property type="entry name" value="INACTIVE PHENOLPHTHIOCEROL SYNTHESIS POLYKETIDE SYNTHASE TYPE I PKS1-RELATED"/>
    <property type="match status" value="1"/>
</dbReference>
<dbReference type="SUPFAM" id="SSF53901">
    <property type="entry name" value="Thiolase-like"/>
    <property type="match status" value="1"/>
</dbReference>
<dbReference type="InterPro" id="IPR036736">
    <property type="entry name" value="ACP-like_sf"/>
</dbReference>
<dbReference type="SUPFAM" id="SSF47336">
    <property type="entry name" value="ACP-like"/>
    <property type="match status" value="2"/>
</dbReference>
<dbReference type="PROSITE" id="PS50075">
    <property type="entry name" value="CARRIER"/>
    <property type="match status" value="2"/>
</dbReference>
<evidence type="ECO:0000259" key="6">
    <source>
        <dbReference type="PROSITE" id="PS50075"/>
    </source>
</evidence>
<evidence type="ECO:0000313" key="10">
    <source>
        <dbReference type="Proteomes" id="UP001595867"/>
    </source>
</evidence>
<feature type="region of interest" description="C-terminal hotdog fold" evidence="5">
    <location>
        <begin position="2311"/>
        <end position="2475"/>
    </location>
</feature>
<dbReference type="InterPro" id="IPR006162">
    <property type="entry name" value="Ppantetheine_attach_site"/>
</dbReference>
<dbReference type="Pfam" id="PF16197">
    <property type="entry name" value="KAsynt_C_assoc"/>
    <property type="match status" value="1"/>
</dbReference>
<dbReference type="PROSITE" id="PS52004">
    <property type="entry name" value="KS3_2"/>
    <property type="match status" value="1"/>
</dbReference>
<dbReference type="Pfam" id="PF21089">
    <property type="entry name" value="PKS_DH_N"/>
    <property type="match status" value="2"/>
</dbReference>
<evidence type="ECO:0000256" key="3">
    <source>
        <dbReference type="ARBA" id="ARBA00022679"/>
    </source>
</evidence>
<dbReference type="SUPFAM" id="SSF55048">
    <property type="entry name" value="Probable ACP-binding domain of malonyl-CoA ACP transacylase"/>
    <property type="match status" value="2"/>
</dbReference>
<dbReference type="SMART" id="SM00822">
    <property type="entry name" value="PKS_KR"/>
    <property type="match status" value="1"/>
</dbReference>
<feature type="region of interest" description="C-terminal hotdog fold" evidence="5">
    <location>
        <begin position="603"/>
        <end position="740"/>
    </location>
</feature>
<dbReference type="Pfam" id="PF02801">
    <property type="entry name" value="Ketoacyl-synt_C"/>
    <property type="match status" value="1"/>
</dbReference>
<feature type="active site" description="Proton acceptor; for dehydratase activity" evidence="5">
    <location>
        <position position="504"/>
    </location>
</feature>
<dbReference type="SMART" id="SM01294">
    <property type="entry name" value="PKS_PP_betabranch"/>
    <property type="match status" value="2"/>
</dbReference>
<feature type="region of interest" description="N-terminal hotdog fold" evidence="5">
    <location>
        <begin position="2171"/>
        <end position="2293"/>
    </location>
</feature>
<dbReference type="InterPro" id="IPR055123">
    <property type="entry name" value="SpnB-like_Rossmann"/>
</dbReference>
<dbReference type="SMART" id="SM00823">
    <property type="entry name" value="PKS_PP"/>
    <property type="match status" value="2"/>
</dbReference>
<dbReference type="InterPro" id="IPR014031">
    <property type="entry name" value="Ketoacyl_synth_C"/>
</dbReference>
<dbReference type="InterPro" id="IPR001227">
    <property type="entry name" value="Ac_transferase_dom_sf"/>
</dbReference>
<dbReference type="InterPro" id="IPR016039">
    <property type="entry name" value="Thiolase-like"/>
</dbReference>
<dbReference type="InterPro" id="IPR020841">
    <property type="entry name" value="PKS_Beta-ketoAc_synthase_dom"/>
</dbReference>
<organism evidence="9 10">
    <name type="scientific">Actinoplanes subglobosus</name>
    <dbReference type="NCBI Taxonomy" id="1547892"/>
    <lineage>
        <taxon>Bacteria</taxon>
        <taxon>Bacillati</taxon>
        <taxon>Actinomycetota</taxon>
        <taxon>Actinomycetes</taxon>
        <taxon>Micromonosporales</taxon>
        <taxon>Micromonosporaceae</taxon>
        <taxon>Actinoplanes</taxon>
    </lineage>
</organism>
<dbReference type="CDD" id="cd08956">
    <property type="entry name" value="KR_3_FAS_SDR_x"/>
    <property type="match status" value="1"/>
</dbReference>
<dbReference type="Pfam" id="PF00109">
    <property type="entry name" value="ketoacyl-synt"/>
    <property type="match status" value="1"/>
</dbReference>
<evidence type="ECO:0000256" key="4">
    <source>
        <dbReference type="ARBA" id="ARBA00023315"/>
    </source>
</evidence>
<dbReference type="SMART" id="SM00825">
    <property type="entry name" value="PKS_KS"/>
    <property type="match status" value="1"/>
</dbReference>
<keyword evidence="3" id="KW-0808">Transferase</keyword>
<dbReference type="SMART" id="SM00827">
    <property type="entry name" value="PKS_AT"/>
    <property type="match status" value="2"/>
</dbReference>
<dbReference type="InterPro" id="IPR050091">
    <property type="entry name" value="PKS_NRPS_Biosynth_Enz"/>
</dbReference>
<dbReference type="PROSITE" id="PS00012">
    <property type="entry name" value="PHOSPHOPANTETHEINE"/>
    <property type="match status" value="2"/>
</dbReference>
<dbReference type="Proteomes" id="UP001595867">
    <property type="component" value="Unassembled WGS sequence"/>
</dbReference>
<feature type="domain" description="Carrier" evidence="6">
    <location>
        <begin position="2425"/>
        <end position="2500"/>
    </location>
</feature>
<dbReference type="InterPro" id="IPR016035">
    <property type="entry name" value="Acyl_Trfase/lysoPLipase"/>
</dbReference>
<dbReference type="InterPro" id="IPR018201">
    <property type="entry name" value="Ketoacyl_synth_AS"/>
</dbReference>
<feature type="domain" description="PKS/mFAS DH" evidence="8">
    <location>
        <begin position="472"/>
        <end position="740"/>
    </location>
</feature>
<evidence type="ECO:0000259" key="8">
    <source>
        <dbReference type="PROSITE" id="PS52019"/>
    </source>
</evidence>
<dbReference type="Pfam" id="PF22621">
    <property type="entry name" value="CurL-like_PKS_C"/>
    <property type="match status" value="1"/>
</dbReference>
<feature type="region of interest" description="N-terminal hotdog fold" evidence="5">
    <location>
        <begin position="472"/>
        <end position="590"/>
    </location>
</feature>
<dbReference type="SUPFAM" id="SSF52151">
    <property type="entry name" value="FabD/lysophospholipase-like"/>
    <property type="match status" value="2"/>
</dbReference>
<feature type="domain" description="Ketosynthase family 3 (KS3)" evidence="7">
    <location>
        <begin position="1300"/>
        <end position="1712"/>
    </location>
</feature>
<sequence length="2576" mass="269302">MIEEKPSAPAGAGLISRAVPWVVSGRSAPALRAQAAKLRDFLTENPGARPPDVGLSLATTRSLLGHRAVVVGADDAELTEGLSALADGTAAPAVVTGQGGAGRVVFVFPGQGGQWPRMAIELLDSSEVFAAMIRRCARALAAHVDWDLEDVLRQASGSPGLDRVDVVQPALWAVMVSLAELWKSFGVIPAAVVGHSQGEIAAAYVAGALTLEDAALIVARRSRLIAEDLAGKGGMMSVALPAAVVRDRLTRWSGRLQIAVVNGPTATVVCGDLAALDEIHDELVAEEVRVRRIPVDYASHSHYVEGIRDSLHEILAPVAPRSSAVAFYSTVTGGLLDTTALDATYWYTNLRQTVLFADATEALLADGFSAFVEASPHPMLRVGIQETLDAGDRDAAIIGTLRRDEGGPRRFVTALAEAHVRGVAVDWATALRESGARETDLPTYAFQRRRYWINPSRLTGDPSRAGQLAVDHPLLDAVVQRADDGGLLFTGRLALQSHPWLADHEALDRVLLPGTAFVELAVRAGDEAGCDVLDELTLHAPLVLPRQGAVAIQVLVTADRAVSVHSRPHGDHGPWTLHAAGTLRAAGPADRPAPAAEWPPRDATVLDLGDGYQRLFERGYRYGPVFQGLTAAWRRGGELFAEVSLPETAHRDAARFRLHPALFDAALHTDLLAGPDDGGTVLPFAWSGVRIHAVGATRLRVTLTPDGSGGTTLDATDGTGAPVFSVASLVARPVSADQLADRDTPRPLALTWNPAPVGEAAPPTDWAVLGSLPIPGTTSCAGLAELPAAPVVLAPIGGGTGDVPADLRRNAGAALALVQGWLADDRFTTSTLVVVTRDAVHSGADLATGPVWGLVRAAQAEHPGRIVLADLDDSPESRAALPAALAAGEPEFALRDGEMLVPRLTPDDTTTEPAEGALDGTVLITGGTGGLGAVIARHLVTGHGARTLLLTSRRGEDAPGATGLRAELTALGADVRIAACDIGDRDAVAALLGDIPADRPLTAVIHAAGVLDDGVIEALDPARLDRVLAPKVDGAWHLHELTRDLGPRMFVLFSSAAGTLGAAGQGNYATANVFLDLLARHRRTAGLPAQSMAWGLWADGTGMTGELTEADRERLRRQGFPPMPTSEGLALFDAAITSGRDLLLPLALDHGALRSQAAAGRLPVPLKGLIRVPARRTARAADADGTADLAATLLRTAVPERRRLLLDLVRGQVADVLGYASAAEVASQRAFRELGFDSLTAVELRNRLAAATGARLPATLVFDHPTAQAVAEHLLTVLVSGGGARSGDGTAGARPRHDDTEPVAIVAMACRFPGGVGSPEDLWRLVADGGEAIGPFPADRGWDLGAVYDPEPGTAGRTYARAGGFLDGAADFDAAFFGIGPNDALGMDPQQRLLLETSWELLERAGIDPATLRGSATGVFAGAMYHDYPASTATGSIASGRLAYQYGLEGPAVTVDTACSSSLVALHLAVRSLRSGECSLALAGGVTVMSTPEVLIEFGRQRGLSPDGRCRSFGAGADGTGFSEGVGLLLVERLSDARRNGHPVLAVIRGSAVNQDGASNGFTAPNGPAQQRVITTALADAGLTTADVQAVEAHGTGTVLGDPIEVQALLATYGQGRPGGEPLRLGSIKSNIGHTQAAAGVAGIIKMVGALRAGTLPRTLHADEPSPRIDWTAGAVELLTEARPWPAGETVRRAGVSSFGISGTNAHVILEEAPAPEPEPSTGERPVVPWPLSAHSPEALRSQAARLLAHLDAHTGIRPLDLGFSLATGRARLPYAVAPAGADLADLRSRLAAIADGEPAPDPARPDAQLAYLFAGQGSQRPGMGRELHAAYPVFARAFDAALAAVDVHLDRPLRDIVWAAEDTPEAALLDQTRYAQPAVFALEIALFRLLESWGVHPDRLVGHSIGELVAARAAGVLGLADAAALITARGRLMQALPDGGAMIAVQATEAEIADGLPATVGIAAVNGPRSVVISGETADAEEVAARFAALGRRTRRLRVSHAFHSPLMAPMLAEFEQVARSITYAEPRIPIVSTVTGRPATAEELSDPAYWTRHVSATVRFHEAIRTLAELGVGTCLELGPDAVLAPMADESGLTVLPLQRRDRDPEQELVAAVSAAYARGATVDWPAFFAPHRPVGTGLPTYPFQHRAYWLTGESSGDVTAVGQRPAQHPLLGAVVSLPGPDGLVITGRLSEATHPWLADHRRHGATVVPAAALAEMARYAGEQLDRTEVLDLTCGEPLVLPPGQAADIRVLAGPADAAGDRVVGIHSRADGRDEWTAHATGVLTGGTDRPPAPVDGDFIEVGVEDGAGYGVHPALLEAALRIAAGDERIVTRWSGLRLFSSGHTTLRVHTADTPDGTTVRCSDRHGLPVLETTVVFGTLTEERVAPYRNAAPAGRTRPQPPADAGARFRQRITELDSGECDEALLDLVRTHAAAVLGHPSADAVDPDRAFQEIGFDSVAAVELRQRLTAATGLRLPATLVFDHPTARAAAAHLRTLVRPAGPTAGAALLDDLDRIDTALTGADLSDEENRALTARLESVLRRWRDRGDPAATVAVEDATDDELFHLLDSELGG</sequence>
<evidence type="ECO:0000256" key="5">
    <source>
        <dbReference type="PROSITE-ProRule" id="PRU01363"/>
    </source>
</evidence>
<dbReference type="InterPro" id="IPR014030">
    <property type="entry name" value="Ketoacyl_synth_N"/>
</dbReference>
<dbReference type="InterPro" id="IPR009081">
    <property type="entry name" value="PP-bd_ACP"/>
</dbReference>
<dbReference type="PROSITE" id="PS00606">
    <property type="entry name" value="KS3_1"/>
    <property type="match status" value="1"/>
</dbReference>
<dbReference type="PANTHER" id="PTHR43775">
    <property type="entry name" value="FATTY ACID SYNTHASE"/>
    <property type="match status" value="1"/>
</dbReference>
<reference evidence="10" key="1">
    <citation type="journal article" date="2019" name="Int. J. Syst. Evol. Microbiol.">
        <title>The Global Catalogue of Microorganisms (GCM) 10K type strain sequencing project: providing services to taxonomists for standard genome sequencing and annotation.</title>
        <authorList>
            <consortium name="The Broad Institute Genomics Platform"/>
            <consortium name="The Broad Institute Genome Sequencing Center for Infectious Disease"/>
            <person name="Wu L."/>
            <person name="Ma J."/>
        </authorList>
    </citation>
    <scope>NUCLEOTIDE SEQUENCE [LARGE SCALE GENOMIC DNA]</scope>
    <source>
        <strain evidence="10">TBRC 5832</strain>
    </source>
</reference>
<name>A0ABV8J3L0_9ACTN</name>
<dbReference type="PROSITE" id="PS52019">
    <property type="entry name" value="PKS_MFAS_DH"/>
    <property type="match status" value="2"/>
</dbReference>
<dbReference type="Gene3D" id="3.40.47.10">
    <property type="match status" value="1"/>
</dbReference>
<dbReference type="Gene3D" id="3.40.50.720">
    <property type="entry name" value="NAD(P)-binding Rossmann-like Domain"/>
    <property type="match status" value="1"/>
</dbReference>
<dbReference type="InterPro" id="IPR049552">
    <property type="entry name" value="PKS_DH_N"/>
</dbReference>
<dbReference type="InterPro" id="IPR049551">
    <property type="entry name" value="PKS_DH_C"/>
</dbReference>
<keyword evidence="10" id="KW-1185">Reference proteome</keyword>
<dbReference type="InterPro" id="IPR049900">
    <property type="entry name" value="PKS_mFAS_DH"/>
</dbReference>
<dbReference type="InterPro" id="IPR036291">
    <property type="entry name" value="NAD(P)-bd_dom_sf"/>
</dbReference>
<dbReference type="EMBL" id="JBHSBL010000021">
    <property type="protein sequence ID" value="MFC4069609.1"/>
    <property type="molecule type" value="Genomic_DNA"/>
</dbReference>
<dbReference type="Pfam" id="PF14765">
    <property type="entry name" value="PS-DH"/>
    <property type="match status" value="1"/>
</dbReference>
<keyword evidence="4" id="KW-0012">Acyltransferase</keyword>
<dbReference type="SUPFAM" id="SSF51735">
    <property type="entry name" value="NAD(P)-binding Rossmann-fold domains"/>
    <property type="match status" value="2"/>
</dbReference>
<dbReference type="InterPro" id="IPR016036">
    <property type="entry name" value="Malonyl_transacylase_ACP-bd"/>
</dbReference>
<dbReference type="Gene3D" id="1.10.1200.10">
    <property type="entry name" value="ACP-like"/>
    <property type="match status" value="2"/>
</dbReference>
<dbReference type="InterPro" id="IPR032821">
    <property type="entry name" value="PKS_assoc"/>
</dbReference>
<feature type="active site" description="Proton donor; for dehydratase activity" evidence="5">
    <location>
        <position position="664"/>
    </location>
</feature>
<proteinExistence type="predicted"/>
<dbReference type="InterPro" id="IPR020807">
    <property type="entry name" value="PKS_DH"/>
</dbReference>
<dbReference type="Gene3D" id="3.30.70.3290">
    <property type="match status" value="2"/>
</dbReference>
<evidence type="ECO:0000256" key="1">
    <source>
        <dbReference type="ARBA" id="ARBA00022450"/>
    </source>
</evidence>
<dbReference type="Gene3D" id="3.10.129.110">
    <property type="entry name" value="Polyketide synthase dehydratase"/>
    <property type="match status" value="3"/>
</dbReference>
<evidence type="ECO:0000313" key="9">
    <source>
        <dbReference type="EMBL" id="MFC4069609.1"/>
    </source>
</evidence>
<comment type="caution">
    <text evidence="9">The sequence shown here is derived from an EMBL/GenBank/DDBJ whole genome shotgun (WGS) entry which is preliminary data.</text>
</comment>
<dbReference type="InterPro" id="IPR013968">
    <property type="entry name" value="PKS_KR"/>
</dbReference>
<protein>
    <submittedName>
        <fullName evidence="9">SDR family NAD(P)-dependent oxidoreductase</fullName>
    </submittedName>
</protein>
<evidence type="ECO:0000256" key="2">
    <source>
        <dbReference type="ARBA" id="ARBA00022553"/>
    </source>
</evidence>
<dbReference type="InterPro" id="IPR057326">
    <property type="entry name" value="KR_dom"/>
</dbReference>
<dbReference type="Gene3D" id="3.40.366.10">
    <property type="entry name" value="Malonyl-Coenzyme A Acyl Carrier Protein, domain 2"/>
    <property type="match status" value="2"/>
</dbReference>
<keyword evidence="1" id="KW-0596">Phosphopantetheine</keyword>
<evidence type="ECO:0000259" key="7">
    <source>
        <dbReference type="PROSITE" id="PS52004"/>
    </source>
</evidence>
<dbReference type="CDD" id="cd00833">
    <property type="entry name" value="PKS"/>
    <property type="match status" value="1"/>
</dbReference>
<dbReference type="RefSeq" id="WP_378070506.1">
    <property type="nucleotide sequence ID" value="NZ_JBHSBL010000021.1"/>
</dbReference>
<feature type="domain" description="Carrier" evidence="6">
    <location>
        <begin position="1203"/>
        <end position="1278"/>
    </location>
</feature>
<dbReference type="InterPro" id="IPR014043">
    <property type="entry name" value="Acyl_transferase_dom"/>
</dbReference>
<comment type="caution">
    <text evidence="5">Lacks conserved residue(s) required for the propagation of feature annotation.</text>
</comment>
<dbReference type="Pfam" id="PF22953">
    <property type="entry name" value="SpnB_Rossmann"/>
    <property type="match status" value="1"/>
</dbReference>
<accession>A0ABV8J3L0</accession>
<gene>
    <name evidence="9" type="ORF">ACFO0C_32195</name>
</gene>
<keyword evidence="2" id="KW-0597">Phosphoprotein</keyword>